<dbReference type="SMART" id="SM01130">
    <property type="entry name" value="DHDPS"/>
    <property type="match status" value="1"/>
</dbReference>
<dbReference type="GO" id="GO:0008747">
    <property type="term" value="F:N-acetylneuraminate lyase activity"/>
    <property type="evidence" value="ECO:0007669"/>
    <property type="project" value="UniProtKB-EC"/>
</dbReference>
<dbReference type="Gene3D" id="3.20.20.70">
    <property type="entry name" value="Aldolase class I"/>
    <property type="match status" value="1"/>
</dbReference>
<comment type="similarity">
    <text evidence="2">Belongs to the DapA family.</text>
</comment>
<evidence type="ECO:0000256" key="4">
    <source>
        <dbReference type="PIRSR" id="PIRSR001365-2"/>
    </source>
</evidence>
<dbReference type="InterPro" id="IPR013785">
    <property type="entry name" value="Aldolase_TIM"/>
</dbReference>
<dbReference type="CDD" id="cd00408">
    <property type="entry name" value="DHDPS-like"/>
    <property type="match status" value="1"/>
</dbReference>
<organism evidence="5 7">
    <name type="scientific">Roseomonas gilardii</name>
    <dbReference type="NCBI Taxonomy" id="257708"/>
    <lineage>
        <taxon>Bacteria</taxon>
        <taxon>Pseudomonadati</taxon>
        <taxon>Pseudomonadota</taxon>
        <taxon>Alphaproteobacteria</taxon>
        <taxon>Acetobacterales</taxon>
        <taxon>Roseomonadaceae</taxon>
        <taxon>Roseomonas</taxon>
    </lineage>
</organism>
<dbReference type="Pfam" id="PF00701">
    <property type="entry name" value="DHDPS"/>
    <property type="match status" value="1"/>
</dbReference>
<evidence type="ECO:0000256" key="3">
    <source>
        <dbReference type="PIRSR" id="PIRSR001365-1"/>
    </source>
</evidence>
<dbReference type="PRINTS" id="PR00146">
    <property type="entry name" value="DHPICSNTHASE"/>
</dbReference>
<keyword evidence="8" id="KW-1185">Reference proteome</keyword>
<evidence type="ECO:0000313" key="8">
    <source>
        <dbReference type="Proteomes" id="UP001258945"/>
    </source>
</evidence>
<evidence type="ECO:0000256" key="2">
    <source>
        <dbReference type="PIRNR" id="PIRNR001365"/>
    </source>
</evidence>
<dbReference type="EMBL" id="CP015583">
    <property type="protein sequence ID" value="APT55911.1"/>
    <property type="molecule type" value="Genomic_DNA"/>
</dbReference>
<feature type="binding site" evidence="4">
    <location>
        <position position="208"/>
    </location>
    <ligand>
        <name>pyruvate</name>
        <dbReference type="ChEBI" id="CHEBI:15361"/>
    </ligand>
</feature>
<keyword evidence="1 2" id="KW-0456">Lyase</keyword>
<name>A0A1L7AAY1_9PROT</name>
<dbReference type="EC" id="4.3.3.7" evidence="6"/>
<dbReference type="KEGG" id="rgi:RGI145_01040"/>
<reference evidence="5 7" key="1">
    <citation type="submission" date="2016-05" db="EMBL/GenBank/DDBJ databases">
        <title>Complete Genome and Methylome Analysis of Psychrotrophic Bacterial Isolates from Antarctic Lake Untersee.</title>
        <authorList>
            <person name="Fomenkov A."/>
            <person name="Akimov V.N."/>
            <person name="Vasilyeva L.V."/>
            <person name="Andersen D."/>
            <person name="Vincze T."/>
            <person name="Roberts R.J."/>
        </authorList>
    </citation>
    <scope>NUCLEOTIDE SEQUENCE [LARGE SCALE GENOMIC DNA]</scope>
    <source>
        <strain evidence="5 7">U14-5</strain>
    </source>
</reference>
<proteinExistence type="inferred from homology"/>
<dbReference type="SUPFAM" id="SSF51569">
    <property type="entry name" value="Aldolase"/>
    <property type="match status" value="1"/>
</dbReference>
<evidence type="ECO:0000313" key="5">
    <source>
        <dbReference type="EMBL" id="APT55911.1"/>
    </source>
</evidence>
<dbReference type="AlphaFoldDB" id="A0A1L7AAY1"/>
<dbReference type="Proteomes" id="UP000185494">
    <property type="component" value="Chromosome 1"/>
</dbReference>
<evidence type="ECO:0000313" key="6">
    <source>
        <dbReference type="EMBL" id="MDT8330443.1"/>
    </source>
</evidence>
<reference evidence="6 8" key="2">
    <citation type="journal article" date="2019" name="Microb. Pathog.">
        <title>Comparison of VITEK 2, MALDI-TOF MS, 16S rRNA gene sequencing, and whole-genome sequencing for identification of Roseomonas mucosa.</title>
        <authorList>
            <person name="Rudolph W.W."/>
            <person name="Gunzer F."/>
            <person name="Trauth M."/>
            <person name="Bunk B."/>
            <person name="Bigge R."/>
            <person name="Schrottner P."/>
        </authorList>
    </citation>
    <scope>NUCLEOTIDE SEQUENCE [LARGE SCALE GENOMIC DNA]</scope>
    <source>
        <strain evidence="6 8">DSM 103800</strain>
    </source>
</reference>
<dbReference type="RefSeq" id="WP_027280827.1">
    <property type="nucleotide sequence ID" value="NZ_CP015583.1"/>
</dbReference>
<dbReference type="PANTHER" id="PTHR12128:SF72">
    <property type="entry name" value="DIHYDRODIPICOLINATE SYNTHASE"/>
    <property type="match status" value="1"/>
</dbReference>
<dbReference type="GO" id="GO:0008840">
    <property type="term" value="F:4-hydroxy-tetrahydrodipicolinate synthase activity"/>
    <property type="evidence" value="ECO:0007669"/>
    <property type="project" value="UniProtKB-EC"/>
</dbReference>
<evidence type="ECO:0000313" key="7">
    <source>
        <dbReference type="Proteomes" id="UP000185494"/>
    </source>
</evidence>
<dbReference type="EC" id="4.1.3.3" evidence="6"/>
<accession>A0A1L7AAY1</accession>
<feature type="active site" description="Proton donor/acceptor" evidence="3">
    <location>
        <position position="138"/>
    </location>
</feature>
<protein>
    <submittedName>
        <fullName evidence="5">Dihydrodipicolinate synthase family protein</fullName>
        <ecNumber evidence="6">4.1.3.3</ecNumber>
        <ecNumber evidence="6">4.2.1.41</ecNumber>
        <ecNumber evidence="6">4.3.3.7</ecNumber>
    </submittedName>
</protein>
<dbReference type="STRING" id="257708.RGI145_01040"/>
<dbReference type="eggNOG" id="COG0329">
    <property type="taxonomic scope" value="Bacteria"/>
</dbReference>
<reference evidence="6" key="3">
    <citation type="submission" date="2023-09" db="EMBL/GenBank/DDBJ databases">
        <authorList>
            <person name="Schober I."/>
            <person name="Bunk B."/>
        </authorList>
    </citation>
    <scope>NUCLEOTIDE SEQUENCE</scope>
    <source>
        <strain evidence="6">DSM 103800</strain>
    </source>
</reference>
<dbReference type="PANTHER" id="PTHR12128">
    <property type="entry name" value="DIHYDRODIPICOLINATE SYNTHASE"/>
    <property type="match status" value="1"/>
</dbReference>
<dbReference type="Proteomes" id="UP001258945">
    <property type="component" value="Unassembled WGS sequence"/>
</dbReference>
<feature type="active site" description="Schiff-base intermediate with substrate" evidence="3">
    <location>
        <position position="166"/>
    </location>
</feature>
<dbReference type="EMBL" id="JAVVDO010000005">
    <property type="protein sequence ID" value="MDT8330443.1"/>
    <property type="molecule type" value="Genomic_DNA"/>
</dbReference>
<dbReference type="GO" id="GO:0047448">
    <property type="term" value="F:5-dehydro-4-deoxyglucarate dehydratase activity"/>
    <property type="evidence" value="ECO:0007669"/>
    <property type="project" value="UniProtKB-EC"/>
</dbReference>
<dbReference type="PIRSF" id="PIRSF001365">
    <property type="entry name" value="DHDPS"/>
    <property type="match status" value="1"/>
</dbReference>
<gene>
    <name evidence="5" type="ORF">RGI145_01040</name>
    <name evidence="6" type="ORF">RQ831_05210</name>
</gene>
<sequence length="310" mass="33672">MTAKIDWQGVFPAVTTQFRDDLSLDVQATHRVMQALIRDGVSGLIVCGTVGENCSLSKEEKVAVMEAAKDAAAGRVPVIAGIAEFTTPFASAMAKEAARIGLDGIMVMPALVYSSKPHETAAHFRGVSKATDLPVMVYNNPPIYKNDVTPAILASLTDCETIVCFKESSGDARRFTDLRNMVGDRFRMFAGLDDTVLESVMLGAEGWVSGMSNAFPAEGEALFRLAKAGRYAEARALYDWFMPLLHLDARPDLVQCIKLCEHIMGRGTFLTRPPRLELPEAERAEVEALMRAALAKRPKLPADLALPQAA</sequence>
<evidence type="ECO:0000256" key="1">
    <source>
        <dbReference type="ARBA" id="ARBA00023239"/>
    </source>
</evidence>
<dbReference type="InterPro" id="IPR002220">
    <property type="entry name" value="DapA-like"/>
</dbReference>
<dbReference type="EC" id="4.2.1.41" evidence="6"/>